<comment type="similarity">
    <text evidence="3">Belongs to the DNA gyrase inhibitor YacG family.</text>
</comment>
<dbReference type="InterPro" id="IPR005584">
    <property type="entry name" value="DNA_gyrase_inhibitor_YacG"/>
</dbReference>
<dbReference type="GO" id="GO:0006355">
    <property type="term" value="P:regulation of DNA-templated transcription"/>
    <property type="evidence" value="ECO:0007669"/>
    <property type="project" value="InterPro"/>
</dbReference>
<evidence type="ECO:0000256" key="1">
    <source>
        <dbReference type="ARBA" id="ARBA00022723"/>
    </source>
</evidence>
<comment type="caution">
    <text evidence="4">The sequence shown here is derived from an EMBL/GenBank/DDBJ whole genome shotgun (WGS) entry which is preliminary data.</text>
</comment>
<comment type="function">
    <text evidence="3">Inhibits all the catalytic activities of DNA gyrase by preventing its interaction with DNA. Acts by binding directly to the C-terminal domain of GyrB, which probably disrupts DNA binding by the gyrase.</text>
</comment>
<dbReference type="NCBIfam" id="NF001638">
    <property type="entry name" value="PRK00418.1"/>
    <property type="match status" value="1"/>
</dbReference>
<dbReference type="InterPro" id="IPR013088">
    <property type="entry name" value="Znf_NHR/GATA"/>
</dbReference>
<reference evidence="4 5" key="1">
    <citation type="submission" date="2020-08" db="EMBL/GenBank/DDBJ databases">
        <title>Genomic Encyclopedia of Type Strains, Phase IV (KMG-IV): sequencing the most valuable type-strain genomes for metagenomic binning, comparative biology and taxonomic classification.</title>
        <authorList>
            <person name="Goeker M."/>
        </authorList>
    </citation>
    <scope>NUCLEOTIDE SEQUENCE [LARGE SCALE GENOMIC DNA]</scope>
    <source>
        <strain evidence="4 5">DSM 22368</strain>
    </source>
</reference>
<dbReference type="RefSeq" id="WP_166845360.1">
    <property type="nucleotide sequence ID" value="NZ_JAAONY010000002.1"/>
</dbReference>
<protein>
    <recommendedName>
        <fullName evidence="3">DNA gyrase inhibitor YacG</fullName>
    </recommendedName>
</protein>
<organism evidence="4 5">
    <name type="scientific">Pseudoteredinibacter isoporae</name>
    <dbReference type="NCBI Taxonomy" id="570281"/>
    <lineage>
        <taxon>Bacteria</taxon>
        <taxon>Pseudomonadati</taxon>
        <taxon>Pseudomonadota</taxon>
        <taxon>Gammaproteobacteria</taxon>
        <taxon>Cellvibrionales</taxon>
        <taxon>Cellvibrionaceae</taxon>
        <taxon>Pseudoteredinibacter</taxon>
    </lineage>
</organism>
<dbReference type="Gene3D" id="3.30.50.10">
    <property type="entry name" value="Erythroid Transcription Factor GATA-1, subunit A"/>
    <property type="match status" value="1"/>
</dbReference>
<dbReference type="PANTHER" id="PTHR36150">
    <property type="entry name" value="DNA GYRASE INHIBITOR YACG"/>
    <property type="match status" value="1"/>
</dbReference>
<comment type="subunit">
    <text evidence="3">Interacts with GyrB.</text>
</comment>
<dbReference type="HAMAP" id="MF_00649">
    <property type="entry name" value="DNA_gyrase_inhibitor_YacG"/>
    <property type="match status" value="1"/>
</dbReference>
<evidence type="ECO:0000313" key="5">
    <source>
        <dbReference type="Proteomes" id="UP000528457"/>
    </source>
</evidence>
<dbReference type="AlphaFoldDB" id="A0A7X0JUX0"/>
<dbReference type="Proteomes" id="UP000528457">
    <property type="component" value="Unassembled WGS sequence"/>
</dbReference>
<evidence type="ECO:0000256" key="2">
    <source>
        <dbReference type="ARBA" id="ARBA00022833"/>
    </source>
</evidence>
<evidence type="ECO:0000256" key="3">
    <source>
        <dbReference type="HAMAP-Rule" id="MF_00649"/>
    </source>
</evidence>
<dbReference type="FunCoup" id="A0A7X0JUX0">
    <property type="interactions" value="65"/>
</dbReference>
<dbReference type="GO" id="GO:0008270">
    <property type="term" value="F:zinc ion binding"/>
    <property type="evidence" value="ECO:0007669"/>
    <property type="project" value="UniProtKB-UniRule"/>
</dbReference>
<feature type="binding site" evidence="3">
    <location>
        <position position="32"/>
    </location>
    <ligand>
        <name>Zn(2+)</name>
        <dbReference type="ChEBI" id="CHEBI:29105"/>
    </ligand>
</feature>
<feature type="binding site" evidence="3">
    <location>
        <position position="9"/>
    </location>
    <ligand>
        <name>Zn(2+)</name>
        <dbReference type="ChEBI" id="CHEBI:29105"/>
    </ligand>
</feature>
<comment type="cofactor">
    <cofactor evidence="3">
        <name>Zn(2+)</name>
        <dbReference type="ChEBI" id="CHEBI:29105"/>
    </cofactor>
    <text evidence="3">Binds 1 zinc ion.</text>
</comment>
<dbReference type="InParanoid" id="A0A7X0JUX0"/>
<keyword evidence="2 3" id="KW-0862">Zinc</keyword>
<feature type="binding site" evidence="3">
    <location>
        <position position="12"/>
    </location>
    <ligand>
        <name>Zn(2+)</name>
        <dbReference type="ChEBI" id="CHEBI:29105"/>
    </ligand>
</feature>
<dbReference type="SUPFAM" id="SSF57716">
    <property type="entry name" value="Glucocorticoid receptor-like (DNA-binding domain)"/>
    <property type="match status" value="1"/>
</dbReference>
<sequence>MSKDISLQCPTCKKEVKWNDDFPQRPFCSARCQLIDLGEWANESHKIAGSSVYEDMLSGDLEAASMMNPGSNTEH</sequence>
<dbReference type="EMBL" id="JACHHT010000002">
    <property type="protein sequence ID" value="MBB6522717.1"/>
    <property type="molecule type" value="Genomic_DNA"/>
</dbReference>
<dbReference type="GO" id="GO:0008657">
    <property type="term" value="F:DNA topoisomerase type II (double strand cut, ATP-hydrolyzing) inhibitor activity"/>
    <property type="evidence" value="ECO:0007669"/>
    <property type="project" value="UniProtKB-UniRule"/>
</dbReference>
<gene>
    <name evidence="3" type="primary">yacG</name>
    <name evidence="4" type="ORF">HNR48_003002</name>
</gene>
<dbReference type="Pfam" id="PF03884">
    <property type="entry name" value="YacG"/>
    <property type="match status" value="1"/>
</dbReference>
<feature type="binding site" evidence="3">
    <location>
        <position position="28"/>
    </location>
    <ligand>
        <name>Zn(2+)</name>
        <dbReference type="ChEBI" id="CHEBI:29105"/>
    </ligand>
</feature>
<accession>A0A7X0JUX0</accession>
<keyword evidence="1 3" id="KW-0479">Metal-binding</keyword>
<keyword evidence="5" id="KW-1185">Reference proteome</keyword>
<proteinExistence type="inferred from homology"/>
<evidence type="ECO:0000313" key="4">
    <source>
        <dbReference type="EMBL" id="MBB6522717.1"/>
    </source>
</evidence>
<dbReference type="PANTHER" id="PTHR36150:SF1">
    <property type="entry name" value="DNA GYRASE INHIBITOR YACG"/>
    <property type="match status" value="1"/>
</dbReference>
<name>A0A7X0JUX0_9GAMM</name>